<dbReference type="GO" id="GO:0003729">
    <property type="term" value="F:mRNA binding"/>
    <property type="evidence" value="ECO:0007669"/>
    <property type="project" value="InterPro"/>
</dbReference>
<dbReference type="InterPro" id="IPR038570">
    <property type="entry name" value="HicA_sf"/>
</dbReference>
<protein>
    <submittedName>
        <fullName evidence="8">YcfA family protein</fullName>
    </submittedName>
</protein>
<keyword evidence="4" id="KW-0255">Endonuclease</keyword>
<evidence type="ECO:0000256" key="3">
    <source>
        <dbReference type="ARBA" id="ARBA00022722"/>
    </source>
</evidence>
<evidence type="ECO:0000256" key="6">
    <source>
        <dbReference type="ARBA" id="ARBA00022884"/>
    </source>
</evidence>
<gene>
    <name evidence="8" type="ordered locus">Btus_2959</name>
</gene>
<dbReference type="GO" id="GO:0004519">
    <property type="term" value="F:endonuclease activity"/>
    <property type="evidence" value="ECO:0007669"/>
    <property type="project" value="UniProtKB-KW"/>
</dbReference>
<dbReference type="EMBL" id="CP002017">
    <property type="protein sequence ID" value="ADG07590.1"/>
    <property type="molecule type" value="Genomic_DNA"/>
</dbReference>
<accession>D5WVP7</accession>
<keyword evidence="5" id="KW-0378">Hydrolase</keyword>
<evidence type="ECO:0000313" key="8">
    <source>
        <dbReference type="EMBL" id="ADG07590.1"/>
    </source>
</evidence>
<dbReference type="STRING" id="562970.Btus_2959"/>
<dbReference type="Pfam" id="PF07927">
    <property type="entry name" value="HicA_toxin"/>
    <property type="match status" value="1"/>
</dbReference>
<dbReference type="RefSeq" id="WP_013076870.1">
    <property type="nucleotide sequence ID" value="NC_014098.1"/>
</dbReference>
<dbReference type="AlphaFoldDB" id="D5WVP7"/>
<evidence type="ECO:0000256" key="2">
    <source>
        <dbReference type="ARBA" id="ARBA00022649"/>
    </source>
</evidence>
<dbReference type="KEGG" id="bts:Btus_2959"/>
<dbReference type="Proteomes" id="UP000002368">
    <property type="component" value="Chromosome"/>
</dbReference>
<organism evidence="8 9">
    <name type="scientific">Kyrpidia tusciae (strain DSM 2912 / NBRC 15312 / T2)</name>
    <name type="common">Bacillus tusciae</name>
    <dbReference type="NCBI Taxonomy" id="562970"/>
    <lineage>
        <taxon>Bacteria</taxon>
        <taxon>Bacillati</taxon>
        <taxon>Bacillota</taxon>
        <taxon>Bacilli</taxon>
        <taxon>Bacillales</taxon>
        <taxon>Alicyclobacillaceae</taxon>
        <taxon>Kyrpidia</taxon>
    </lineage>
</organism>
<keyword evidence="2" id="KW-1277">Toxin-antitoxin system</keyword>
<evidence type="ECO:0000313" key="9">
    <source>
        <dbReference type="Proteomes" id="UP000002368"/>
    </source>
</evidence>
<dbReference type="SUPFAM" id="SSF54786">
    <property type="entry name" value="YcfA/nrd intein domain"/>
    <property type="match status" value="1"/>
</dbReference>
<proteinExistence type="inferred from homology"/>
<evidence type="ECO:0000256" key="7">
    <source>
        <dbReference type="ARBA" id="ARBA00023016"/>
    </source>
</evidence>
<sequence length="75" mass="8119">MSPRVPVVSGTETIMALGRAGFVKVSQKGSHVKVRRKDGRQAIVPLHDELAPGTLRSILRQAGISVDEFLRVLKG</sequence>
<dbReference type="eggNOG" id="COG1724">
    <property type="taxonomic scope" value="Bacteria"/>
</dbReference>
<keyword evidence="6" id="KW-0694">RNA-binding</keyword>
<dbReference type="Gene3D" id="3.30.920.30">
    <property type="entry name" value="Hypothetical protein"/>
    <property type="match status" value="1"/>
</dbReference>
<evidence type="ECO:0000256" key="5">
    <source>
        <dbReference type="ARBA" id="ARBA00022801"/>
    </source>
</evidence>
<evidence type="ECO:0000256" key="4">
    <source>
        <dbReference type="ARBA" id="ARBA00022759"/>
    </source>
</evidence>
<keyword evidence="3" id="KW-0540">Nuclease</keyword>
<keyword evidence="7" id="KW-0346">Stress response</keyword>
<reference evidence="8 9" key="1">
    <citation type="journal article" date="2011" name="Stand. Genomic Sci.">
        <title>Complete genome sequence of the thermophilic, hydrogen-oxidizing Bacillus tusciae type strain (T2) and reclassification in the new genus, Kyrpidia gen. nov. as Kyrpidia tusciae comb. nov. and emendation of the family Alicyclobacillaceae da Costa and Rainey, 2010.</title>
        <authorList>
            <person name="Klenk H.P."/>
            <person name="Lapidus A."/>
            <person name="Chertkov O."/>
            <person name="Copeland A."/>
            <person name="Del Rio T.G."/>
            <person name="Nolan M."/>
            <person name="Lucas S."/>
            <person name="Chen F."/>
            <person name="Tice H."/>
            <person name="Cheng J.F."/>
            <person name="Han C."/>
            <person name="Bruce D."/>
            <person name="Goodwin L."/>
            <person name="Pitluck S."/>
            <person name="Pati A."/>
            <person name="Ivanova N."/>
            <person name="Mavromatis K."/>
            <person name="Daum C."/>
            <person name="Chen A."/>
            <person name="Palaniappan K."/>
            <person name="Chang Y.J."/>
            <person name="Land M."/>
            <person name="Hauser L."/>
            <person name="Jeffries C.D."/>
            <person name="Detter J.C."/>
            <person name="Rohde M."/>
            <person name="Abt B."/>
            <person name="Pukall R."/>
            <person name="Goker M."/>
            <person name="Bristow J."/>
            <person name="Markowitz V."/>
            <person name="Hugenholtz P."/>
            <person name="Eisen J.A."/>
        </authorList>
    </citation>
    <scope>NUCLEOTIDE SEQUENCE [LARGE SCALE GENOMIC DNA]</scope>
    <source>
        <strain evidence="8 9">DSM 2912</strain>
    </source>
</reference>
<dbReference type="HOGENOM" id="CLU_164851_6_2_9"/>
<comment type="similarity">
    <text evidence="1">Belongs to the HicA mRNA interferase family.</text>
</comment>
<keyword evidence="9" id="KW-1185">Reference proteome</keyword>
<evidence type="ECO:0000256" key="1">
    <source>
        <dbReference type="ARBA" id="ARBA00006620"/>
    </source>
</evidence>
<dbReference type="InterPro" id="IPR012933">
    <property type="entry name" value="HicA_mRNA_interferase"/>
</dbReference>
<dbReference type="OrthoDB" id="121656at2"/>
<dbReference type="GO" id="GO:0016787">
    <property type="term" value="F:hydrolase activity"/>
    <property type="evidence" value="ECO:0007669"/>
    <property type="project" value="UniProtKB-KW"/>
</dbReference>
<name>D5WVP7_KYRT2</name>